<comment type="caution">
    <text evidence="1">The sequence shown here is derived from an EMBL/GenBank/DDBJ whole genome shotgun (WGS) entry which is preliminary data.</text>
</comment>
<dbReference type="RefSeq" id="WP_007709027.1">
    <property type="nucleotide sequence ID" value="NZ_BAABXR010000001.1"/>
</dbReference>
<organism evidence="1 2">
    <name type="scientific">Enterocloster asparagiformis</name>
    <dbReference type="NCBI Taxonomy" id="333367"/>
    <lineage>
        <taxon>Bacteria</taxon>
        <taxon>Bacillati</taxon>
        <taxon>Bacillota</taxon>
        <taxon>Clostridia</taxon>
        <taxon>Lachnospirales</taxon>
        <taxon>Lachnospiraceae</taxon>
        <taxon>Enterocloster</taxon>
    </lineage>
</organism>
<proteinExistence type="predicted"/>
<accession>A0A413F7D7</accession>
<evidence type="ECO:0000313" key="2">
    <source>
        <dbReference type="Proteomes" id="UP000283880"/>
    </source>
</evidence>
<sequence>MRVDRRSRRRKSQTKGYLLSAAALLLLVGVFAAGALSFAGKAGQKGEESLRRAVTRASVQCYAIEGRYPPSVEYLEENYGVRIDRDRYNVFYNGFASNVMPEIVINPIEEEEARR</sequence>
<protein>
    <submittedName>
        <fullName evidence="1">Uncharacterized protein</fullName>
    </submittedName>
</protein>
<dbReference type="Proteomes" id="UP000283880">
    <property type="component" value="Unassembled WGS sequence"/>
</dbReference>
<evidence type="ECO:0000313" key="1">
    <source>
        <dbReference type="EMBL" id="RGX21535.1"/>
    </source>
</evidence>
<reference evidence="1 2" key="1">
    <citation type="submission" date="2018-08" db="EMBL/GenBank/DDBJ databases">
        <title>A genome reference for cultivated species of the human gut microbiota.</title>
        <authorList>
            <person name="Zou Y."/>
            <person name="Xue W."/>
            <person name="Luo G."/>
        </authorList>
    </citation>
    <scope>NUCLEOTIDE SEQUENCE [LARGE SCALE GENOMIC DNA]</scope>
    <source>
        <strain evidence="1 2">AF04-15</strain>
    </source>
</reference>
<dbReference type="OrthoDB" id="9815367at2"/>
<dbReference type="AlphaFoldDB" id="A0A413F7D7"/>
<dbReference type="EMBL" id="QSBM01000031">
    <property type="protein sequence ID" value="RGX21535.1"/>
    <property type="molecule type" value="Genomic_DNA"/>
</dbReference>
<name>A0A413F7D7_9FIRM</name>
<gene>
    <name evidence="1" type="ORF">DWV29_26560</name>
</gene>